<feature type="compositionally biased region" description="Low complexity" evidence="4">
    <location>
        <begin position="54"/>
        <end position="126"/>
    </location>
</feature>
<dbReference type="Proteomes" id="UP000228758">
    <property type="component" value="Unassembled WGS sequence"/>
</dbReference>
<dbReference type="PROSITE" id="PS50106">
    <property type="entry name" value="PDZ"/>
    <property type="match status" value="1"/>
</dbReference>
<keyword evidence="2 7" id="KW-0645">Protease</keyword>
<dbReference type="Pfam" id="PF13180">
    <property type="entry name" value="PDZ_2"/>
    <property type="match status" value="1"/>
</dbReference>
<dbReference type="EMBL" id="PGFF01000001">
    <property type="protein sequence ID" value="PJJ71646.1"/>
    <property type="molecule type" value="Genomic_DNA"/>
</dbReference>
<dbReference type="SMART" id="SM00228">
    <property type="entry name" value="PDZ"/>
    <property type="match status" value="1"/>
</dbReference>
<evidence type="ECO:0000256" key="5">
    <source>
        <dbReference type="SAM" id="Phobius"/>
    </source>
</evidence>
<dbReference type="InterPro" id="IPR001940">
    <property type="entry name" value="Peptidase_S1C"/>
</dbReference>
<comment type="caution">
    <text evidence="7">The sequence shown here is derived from an EMBL/GenBank/DDBJ whole genome shotgun (WGS) entry which is preliminary data.</text>
</comment>
<feature type="compositionally biased region" description="Low complexity" evidence="4">
    <location>
        <begin position="19"/>
        <end position="43"/>
    </location>
</feature>
<dbReference type="SUPFAM" id="SSF50156">
    <property type="entry name" value="PDZ domain-like"/>
    <property type="match status" value="1"/>
</dbReference>
<feature type="compositionally biased region" description="Low complexity" evidence="4">
    <location>
        <begin position="163"/>
        <end position="179"/>
    </location>
</feature>
<keyword evidence="8" id="KW-1185">Reference proteome</keyword>
<proteinExistence type="inferred from homology"/>
<dbReference type="Pfam" id="PF13365">
    <property type="entry name" value="Trypsin_2"/>
    <property type="match status" value="1"/>
</dbReference>
<dbReference type="PRINTS" id="PR00834">
    <property type="entry name" value="PROTEASES2C"/>
</dbReference>
<dbReference type="InterPro" id="IPR009003">
    <property type="entry name" value="Peptidase_S1_PA"/>
</dbReference>
<dbReference type="GO" id="GO:0042597">
    <property type="term" value="C:periplasmic space"/>
    <property type="evidence" value="ECO:0007669"/>
    <property type="project" value="TreeGrafter"/>
</dbReference>
<keyword evidence="5" id="KW-1133">Transmembrane helix</keyword>
<dbReference type="SUPFAM" id="SSF50494">
    <property type="entry name" value="Trypsin-like serine proteases"/>
    <property type="match status" value="1"/>
</dbReference>
<reference evidence="7 8" key="1">
    <citation type="submission" date="2017-11" db="EMBL/GenBank/DDBJ databases">
        <title>Genomic Encyclopedia of Archaeal and Bacterial Type Strains, Phase II (KMG-II): From Individual Species to Whole Genera.</title>
        <authorList>
            <person name="Goeker M."/>
        </authorList>
    </citation>
    <scope>NUCLEOTIDE SEQUENCE [LARGE SCALE GENOMIC DNA]</scope>
    <source>
        <strain evidence="7 8">DSM 27393</strain>
    </source>
</reference>
<dbReference type="PANTHER" id="PTHR22939:SF129">
    <property type="entry name" value="SERINE PROTEASE HTRA2, MITOCHONDRIAL"/>
    <property type="match status" value="1"/>
</dbReference>
<keyword evidence="5" id="KW-0812">Transmembrane</keyword>
<organism evidence="7 8">
    <name type="scientific">Diaminobutyricimonas aerilata</name>
    <dbReference type="NCBI Taxonomy" id="1162967"/>
    <lineage>
        <taxon>Bacteria</taxon>
        <taxon>Bacillati</taxon>
        <taxon>Actinomycetota</taxon>
        <taxon>Actinomycetes</taxon>
        <taxon>Micrococcales</taxon>
        <taxon>Microbacteriaceae</taxon>
        <taxon>Diaminobutyricimonas</taxon>
    </lineage>
</organism>
<dbReference type="InterPro" id="IPR001478">
    <property type="entry name" value="PDZ"/>
</dbReference>
<gene>
    <name evidence="7" type="ORF">CLV46_1197</name>
</gene>
<accession>A0A2M9CI96</accession>
<feature type="region of interest" description="Disordered" evidence="4">
    <location>
        <begin position="382"/>
        <end position="420"/>
    </location>
</feature>
<dbReference type="Gene3D" id="2.40.10.10">
    <property type="entry name" value="Trypsin-like serine proteases"/>
    <property type="match status" value="2"/>
</dbReference>
<dbReference type="InterPro" id="IPR036034">
    <property type="entry name" value="PDZ_sf"/>
</dbReference>
<dbReference type="AlphaFoldDB" id="A0A2M9CI96"/>
<dbReference type="RefSeq" id="WP_211282156.1">
    <property type="nucleotide sequence ID" value="NZ_PGFF01000001.1"/>
</dbReference>
<evidence type="ECO:0000259" key="6">
    <source>
        <dbReference type="PROSITE" id="PS50106"/>
    </source>
</evidence>
<evidence type="ECO:0000313" key="7">
    <source>
        <dbReference type="EMBL" id="PJJ71646.1"/>
    </source>
</evidence>
<evidence type="ECO:0000256" key="1">
    <source>
        <dbReference type="ARBA" id="ARBA00010541"/>
    </source>
</evidence>
<feature type="compositionally biased region" description="Acidic residues" evidence="4">
    <location>
        <begin position="388"/>
        <end position="407"/>
    </location>
</feature>
<dbReference type="PANTHER" id="PTHR22939">
    <property type="entry name" value="SERINE PROTEASE FAMILY S1C HTRA-RELATED"/>
    <property type="match status" value="1"/>
</dbReference>
<dbReference type="GO" id="GO:0006515">
    <property type="term" value="P:protein quality control for misfolded or incompletely synthesized proteins"/>
    <property type="evidence" value="ECO:0007669"/>
    <property type="project" value="TreeGrafter"/>
</dbReference>
<evidence type="ECO:0000256" key="2">
    <source>
        <dbReference type="ARBA" id="ARBA00022670"/>
    </source>
</evidence>
<feature type="transmembrane region" description="Helical" evidence="5">
    <location>
        <begin position="195"/>
        <end position="218"/>
    </location>
</feature>
<name>A0A2M9CI96_9MICO</name>
<feature type="region of interest" description="Disordered" evidence="4">
    <location>
        <begin position="1"/>
        <end position="188"/>
    </location>
</feature>
<protein>
    <submittedName>
        <fullName evidence="7">Putative serine protease PepD</fullName>
    </submittedName>
</protein>
<evidence type="ECO:0000313" key="8">
    <source>
        <dbReference type="Proteomes" id="UP000228758"/>
    </source>
</evidence>
<sequence>MSDTPESTPRRENEDPQQDPTTSSPAAASDASSAPDNAPRPDAQPAAATPLEPQQPTSTAPQSPTAGNPQQANTATEPQQPTAQQPTVSHPTAQQPTTAQPTASTVPQASAPGTAPAHPHSATAAGYSATPTAPQYGAPHISGGHPTPQAPTAPHGAPQTSYASDPAAPGSAFGPAAANGGDGTTTKKKRAGVPLIAALAVGALVGGVSGAGVTAWSLSANSGSPAGAESRPTTVTVNNAEDATAITGAVATAAPSAVTVYVTGEQGSGSGSGVIIDDDGHIVTNSHVVTLDGAAANPKIRVQTYDGRLLDATVVGTDPIADLAVIKVDDTSDLQPAEWGDSSDLNVGDTTIALGAPLGLSNSVSSGIVSALNRSIQVASSALPETQAPEDDQQQQDDGNDPFDFFDFDIPGQEPNPNAQSSAISLSVIQTDAAINHGNSGGPLVNTDGQVIGINVAIASAGGGASGDSGNIGVGFAIPSDVAQRVAKEIIENGTATHGLLGASVRDVTSDPEQTEATTVGASIASVEPGGAADAAGLKAGDIVTKFNDVPITGSSDLTAQVRTQPAGGKATITYVRDGRSDTVEVTLGQLQ</sequence>
<evidence type="ECO:0000256" key="3">
    <source>
        <dbReference type="ARBA" id="ARBA00022801"/>
    </source>
</evidence>
<dbReference type="InterPro" id="IPR043504">
    <property type="entry name" value="Peptidase_S1_PA_chymotrypsin"/>
</dbReference>
<keyword evidence="5" id="KW-0472">Membrane</keyword>
<evidence type="ECO:0000256" key="4">
    <source>
        <dbReference type="SAM" id="MobiDB-lite"/>
    </source>
</evidence>
<dbReference type="Gene3D" id="2.30.42.10">
    <property type="match status" value="1"/>
</dbReference>
<comment type="similarity">
    <text evidence="1">Belongs to the peptidase S1C family.</text>
</comment>
<keyword evidence="3" id="KW-0378">Hydrolase</keyword>
<dbReference type="GO" id="GO:0004252">
    <property type="term" value="F:serine-type endopeptidase activity"/>
    <property type="evidence" value="ECO:0007669"/>
    <property type="project" value="InterPro"/>
</dbReference>
<feature type="domain" description="PDZ" evidence="6">
    <location>
        <begin position="490"/>
        <end position="579"/>
    </location>
</feature>